<name>A0A559KB17_9BACL</name>
<gene>
    <name evidence="4" type="ORF">FPZ49_14135</name>
</gene>
<accession>A0A559KB17</accession>
<evidence type="ECO:0000256" key="2">
    <source>
        <dbReference type="SAM" id="SignalP"/>
    </source>
</evidence>
<dbReference type="InterPro" id="IPR001119">
    <property type="entry name" value="SLH_dom"/>
</dbReference>
<dbReference type="OrthoDB" id="1706086at2"/>
<keyword evidence="5" id="KW-1185">Reference proteome</keyword>
<feature type="region of interest" description="Disordered" evidence="1">
    <location>
        <begin position="1"/>
        <end position="23"/>
    </location>
</feature>
<reference evidence="4 5" key="1">
    <citation type="submission" date="2019-07" db="EMBL/GenBank/DDBJ databases">
        <authorList>
            <person name="Kim J."/>
        </authorList>
    </citation>
    <scope>NUCLEOTIDE SEQUENCE [LARGE SCALE GENOMIC DNA]</scope>
    <source>
        <strain evidence="4 5">JC52</strain>
    </source>
</reference>
<dbReference type="EMBL" id="VNJI01000015">
    <property type="protein sequence ID" value="TVY09322.1"/>
    <property type="molecule type" value="Genomic_DNA"/>
</dbReference>
<evidence type="ECO:0000313" key="5">
    <source>
        <dbReference type="Proteomes" id="UP000317036"/>
    </source>
</evidence>
<evidence type="ECO:0000256" key="1">
    <source>
        <dbReference type="SAM" id="MobiDB-lite"/>
    </source>
</evidence>
<sequence length="1217" mass="128032">MRESSYNLSKQNSQQPKDIRGGEKKVMKKSLSAILSMAMAFSMFSSVALAAEVDATKDSSSFTDLKDLDAATKAKFDAMIKAGVFDGVKDGVFGVNDKMNRAQFAKVAALIFGLKVDSSLKTSSFSDVKSDDPANGYALPFIEAVKAAGITDGYAPGQFNPAGEVTKEQLATFLVRGLGGEALAKASAGVNDKTVSDWAKGYVAVALDKKILVNGKDGVFGGTSAALRSELVLGAYEAKNAAPVNTVTNVSINKAEVTGAKTVTVTLNGAIADTSKLNVSVARGTTAQAGTVKWNDAKNVATITLDTKVSAGTYTAKIEAVKDGGLTVDKGSVDVTAQDEKIAKLEFINANDTVASAPKVRVQLKATNQYGEDATFAAGTYNVTSTANSATMKKDDSGKLFVELDTQTGGSAQLSQNISQISVNIYNNDSQISATKIFKLGTTPYPTKVELGTPVYSNGKGNISSAGDKVVIPMTQYDQYGNVITVDSKPLSAPTATVTPYYEDLAKATDDTSLFKVTTSGGTDVATDFIGDDNNDGYYDAIVKLKTDAKVDGDYSLTIFAGSSATATIKIGSTKTAAKVTIDSSVTLAKGDVDKYIPITAYDKSGNALSVDDLINAVDKGQLNINVGGVTLGASNAITGDMLTKDANKALVKVGEHKGQIHVASVPTKGTANVYVYANATNANQPTFSANAMINIVDTRYPASLKSVVDNAPKGLAGIKGADVNNLDQWNSNFNGATTGFKLGIFDQYGEEMKDANLGTPFLDSNNKNVSYFVNAKVVTNDVYAVRDANGAQVQDKTKVNGTLVGRTDANGAPVYLYNQIILKNDNASNFNTTNPITSYNLNKTNVLTPQYDPTTGTGNVAFAKFAADNNSGVAETAATGAPLGDLTGPTNNIIVANQLHNYKWTFDTTHALPGQKMELKFSLVKYDVNANKVIDESVSTITKKFEVVDPTKTDLTYTVNKVADLYNAQDSGALTLNNIFGAYNFVKKKNVAAADFSWARVAEMDMPLGRKISLKAVDSAGNTVAVPDSIIKSVSSSDPSKVTVSEANDFLDTKGTQRWIIGNKAGTAKVGVVYIDPKDNTQKQLFADVNVKDASAYSITKLTAATSKTVSRTNPFTGTKAYNAFDLMSDVNTQLVATDSFGQNFDSLAKQAYAQELLGLSYSISNVTSTDGSIPTVSFQNGVPVISNIDNVQGFTITVAAPSGVTASTAVIVSGN</sequence>
<dbReference type="AlphaFoldDB" id="A0A559KB17"/>
<proteinExistence type="predicted"/>
<organism evidence="4 5">
    <name type="scientific">Paenibacillus cremeus</name>
    <dbReference type="NCBI Taxonomy" id="2163881"/>
    <lineage>
        <taxon>Bacteria</taxon>
        <taxon>Bacillati</taxon>
        <taxon>Bacillota</taxon>
        <taxon>Bacilli</taxon>
        <taxon>Bacillales</taxon>
        <taxon>Paenibacillaceae</taxon>
        <taxon>Paenibacillus</taxon>
    </lineage>
</organism>
<protein>
    <recommendedName>
        <fullName evidence="3">SLH domain-containing protein</fullName>
    </recommendedName>
</protein>
<dbReference type="RefSeq" id="WP_144847699.1">
    <property type="nucleotide sequence ID" value="NZ_VNJI01000015.1"/>
</dbReference>
<dbReference type="Proteomes" id="UP000317036">
    <property type="component" value="Unassembled WGS sequence"/>
</dbReference>
<evidence type="ECO:0000313" key="4">
    <source>
        <dbReference type="EMBL" id="TVY09322.1"/>
    </source>
</evidence>
<feature type="compositionally biased region" description="Polar residues" evidence="1">
    <location>
        <begin position="1"/>
        <end position="16"/>
    </location>
</feature>
<feature type="domain" description="SLH" evidence="3">
    <location>
        <begin position="58"/>
        <end position="122"/>
    </location>
</feature>
<feature type="domain" description="SLH" evidence="3">
    <location>
        <begin position="125"/>
        <end position="188"/>
    </location>
</feature>
<dbReference type="Pfam" id="PF00395">
    <property type="entry name" value="SLH"/>
    <property type="match status" value="2"/>
</dbReference>
<evidence type="ECO:0000259" key="3">
    <source>
        <dbReference type="PROSITE" id="PS51272"/>
    </source>
</evidence>
<feature type="signal peptide" evidence="2">
    <location>
        <begin position="1"/>
        <end position="50"/>
    </location>
</feature>
<feature type="chain" id="PRO_5022237757" description="SLH domain-containing protein" evidence="2">
    <location>
        <begin position="51"/>
        <end position="1217"/>
    </location>
</feature>
<dbReference type="PROSITE" id="PS51272">
    <property type="entry name" value="SLH"/>
    <property type="match status" value="2"/>
</dbReference>
<comment type="caution">
    <text evidence="4">The sequence shown here is derived from an EMBL/GenBank/DDBJ whole genome shotgun (WGS) entry which is preliminary data.</text>
</comment>
<keyword evidence="2" id="KW-0732">Signal</keyword>